<organism evidence="4 5">
    <name type="scientific">Catenuloplanes indicus</name>
    <dbReference type="NCBI Taxonomy" id="137267"/>
    <lineage>
        <taxon>Bacteria</taxon>
        <taxon>Bacillati</taxon>
        <taxon>Actinomycetota</taxon>
        <taxon>Actinomycetes</taxon>
        <taxon>Micromonosporales</taxon>
        <taxon>Micromonosporaceae</taxon>
        <taxon>Catenuloplanes</taxon>
    </lineage>
</organism>
<evidence type="ECO:0000313" key="4">
    <source>
        <dbReference type="EMBL" id="MDQ0365734.1"/>
    </source>
</evidence>
<evidence type="ECO:0000256" key="1">
    <source>
        <dbReference type="SAM" id="Phobius"/>
    </source>
</evidence>
<dbReference type="Gene3D" id="3.30.70.270">
    <property type="match status" value="1"/>
</dbReference>
<dbReference type="SMART" id="SM00267">
    <property type="entry name" value="GGDEF"/>
    <property type="match status" value="1"/>
</dbReference>
<keyword evidence="1" id="KW-0812">Transmembrane</keyword>
<evidence type="ECO:0000259" key="2">
    <source>
        <dbReference type="PROSITE" id="PS50883"/>
    </source>
</evidence>
<dbReference type="EMBL" id="JAUSUZ010000001">
    <property type="protein sequence ID" value="MDQ0365734.1"/>
    <property type="molecule type" value="Genomic_DNA"/>
</dbReference>
<feature type="domain" description="EAL" evidence="2">
    <location>
        <begin position="522"/>
        <end position="776"/>
    </location>
</feature>
<accession>A0AAE4AX34</accession>
<dbReference type="CDD" id="cd01949">
    <property type="entry name" value="GGDEF"/>
    <property type="match status" value="1"/>
</dbReference>
<dbReference type="PROSITE" id="PS50883">
    <property type="entry name" value="EAL"/>
    <property type="match status" value="1"/>
</dbReference>
<dbReference type="Gene3D" id="3.20.20.450">
    <property type="entry name" value="EAL domain"/>
    <property type="match status" value="1"/>
</dbReference>
<proteinExistence type="predicted"/>
<dbReference type="AlphaFoldDB" id="A0AAE4AX34"/>
<evidence type="ECO:0000259" key="3">
    <source>
        <dbReference type="PROSITE" id="PS50887"/>
    </source>
</evidence>
<dbReference type="InterPro" id="IPR001633">
    <property type="entry name" value="EAL_dom"/>
</dbReference>
<feature type="transmembrane region" description="Helical" evidence="1">
    <location>
        <begin position="193"/>
        <end position="214"/>
    </location>
</feature>
<dbReference type="InterPro" id="IPR050706">
    <property type="entry name" value="Cyclic-di-GMP_PDE-like"/>
</dbReference>
<dbReference type="GO" id="GO:0071111">
    <property type="term" value="F:cyclic-guanylate-specific phosphodiesterase activity"/>
    <property type="evidence" value="ECO:0007669"/>
    <property type="project" value="InterPro"/>
</dbReference>
<dbReference type="InterPro" id="IPR043128">
    <property type="entry name" value="Rev_trsase/Diguanyl_cyclase"/>
</dbReference>
<dbReference type="CDD" id="cd01948">
    <property type="entry name" value="EAL"/>
    <property type="match status" value="1"/>
</dbReference>
<dbReference type="Pfam" id="PF00990">
    <property type="entry name" value="GGDEF"/>
    <property type="match status" value="1"/>
</dbReference>
<feature type="transmembrane region" description="Helical" evidence="1">
    <location>
        <begin position="101"/>
        <end position="117"/>
    </location>
</feature>
<feature type="transmembrane region" description="Helical" evidence="1">
    <location>
        <begin position="168"/>
        <end position="186"/>
    </location>
</feature>
<reference evidence="4 5" key="1">
    <citation type="submission" date="2023-07" db="EMBL/GenBank/DDBJ databases">
        <title>Sequencing the genomes of 1000 actinobacteria strains.</title>
        <authorList>
            <person name="Klenk H.-P."/>
        </authorList>
    </citation>
    <scope>NUCLEOTIDE SEQUENCE [LARGE SCALE GENOMIC DNA]</scope>
    <source>
        <strain evidence="4 5">DSM 44709</strain>
    </source>
</reference>
<keyword evidence="5" id="KW-1185">Reference proteome</keyword>
<gene>
    <name evidence="4" type="ORF">J2S42_002403</name>
</gene>
<feature type="transmembrane region" description="Helical" evidence="1">
    <location>
        <begin position="265"/>
        <end position="287"/>
    </location>
</feature>
<dbReference type="SMART" id="SM00052">
    <property type="entry name" value="EAL"/>
    <property type="match status" value="1"/>
</dbReference>
<dbReference type="Pfam" id="PF00563">
    <property type="entry name" value="EAL"/>
    <property type="match status" value="1"/>
</dbReference>
<dbReference type="SUPFAM" id="SSF141868">
    <property type="entry name" value="EAL domain-like"/>
    <property type="match status" value="1"/>
</dbReference>
<feature type="transmembrane region" description="Helical" evidence="1">
    <location>
        <begin position="38"/>
        <end position="57"/>
    </location>
</feature>
<keyword evidence="1" id="KW-0472">Membrane</keyword>
<feature type="transmembrane region" description="Helical" evidence="1">
    <location>
        <begin position="129"/>
        <end position="148"/>
    </location>
</feature>
<dbReference type="InterPro" id="IPR029787">
    <property type="entry name" value="Nucleotide_cyclase"/>
</dbReference>
<dbReference type="SUPFAM" id="SSF55073">
    <property type="entry name" value="Nucleotide cyclase"/>
    <property type="match status" value="1"/>
</dbReference>
<protein>
    <submittedName>
        <fullName evidence="4">Diguanylate cyclase (GGDEF)-like protein</fullName>
    </submittedName>
</protein>
<dbReference type="InterPro" id="IPR035919">
    <property type="entry name" value="EAL_sf"/>
</dbReference>
<feature type="domain" description="GGDEF" evidence="3">
    <location>
        <begin position="382"/>
        <end position="513"/>
    </location>
</feature>
<dbReference type="RefSeq" id="WP_307238529.1">
    <property type="nucleotide sequence ID" value="NZ_JAUSUZ010000001.1"/>
</dbReference>
<keyword evidence="1" id="KW-1133">Transmembrane helix</keyword>
<dbReference type="InterPro" id="IPR000160">
    <property type="entry name" value="GGDEF_dom"/>
</dbReference>
<feature type="transmembrane region" description="Helical" evidence="1">
    <location>
        <begin position="12"/>
        <end position="32"/>
    </location>
</feature>
<dbReference type="PANTHER" id="PTHR33121:SF70">
    <property type="entry name" value="SIGNALING PROTEIN YKOW"/>
    <property type="match status" value="1"/>
</dbReference>
<name>A0AAE4AX34_9ACTN</name>
<sequence>MTIAERPARTRPYLWLWFVFGSSALAAVAVALPAARPFALLGGEVVAVLAVAAGIRLHRPRRMLPWWCILAGVSVPLIANLGWLALVAAGMQPAYPGPLDWFYFLMYPLLFLGMVALPERGGRGVWRTGMLETGIFACAGAVLYWTLLVDPLLNSHDARLTPAGLFSLSYPLMDLLILCGAARLAVVGSGRPGWSLLAVGAAVAQTLGDTMVLIHVVDGGDGWLDLLPASLCWLAAAVLVGAAALHPAMAAGGRLSDVRRTHPHWMFASYLALVLIVPAATTVSLLTELRSRSIDGHDVVVPMAATAVTLLLLVTRLTQIASLAESRARALDRRGAALERALARQESLQDELSHQALHDPLTALPNRLLLRQRVEAALSGPAPATLIMLDLDGFKDINDRFGHPTGDALLTVIAERLQAGLRSGDTLARLGGDEFAVLLEDVVDLDAVTIGEKLVQLVRQPVEVGDHRLHTTASVGLRTLDSRLSTSEMLRDVDLALYAAKAAGKDRVVSFDERLRADQLHRTRTVDGLRAAIDRADFAVHYQPLVDLGDEHTVSVEALVRWTPSDGKPIPPDQFISVAEDSGLIVPLGAWVLRRACLDAVAWHHRYGVRLSVNVSVRQLREPDFEQVVREALTDSGLPAHALTLEITESVLVADGGGAAIAHLTSLRKMGVKVAVDDFGTGYSSLAYLQHLPIDSIKIDKAFVPVAGPEGLQQVSLIRAIIDLARSLALGTVVEGVETAEQARLLRTLGCQLGQGYHFSRPITADAVERLLAADRFAVDAF</sequence>
<evidence type="ECO:0000313" key="5">
    <source>
        <dbReference type="Proteomes" id="UP001240236"/>
    </source>
</evidence>
<dbReference type="Proteomes" id="UP001240236">
    <property type="component" value="Unassembled WGS sequence"/>
</dbReference>
<comment type="caution">
    <text evidence="4">The sequence shown here is derived from an EMBL/GenBank/DDBJ whole genome shotgun (WGS) entry which is preliminary data.</text>
</comment>
<dbReference type="NCBIfam" id="TIGR00254">
    <property type="entry name" value="GGDEF"/>
    <property type="match status" value="1"/>
</dbReference>
<feature type="transmembrane region" description="Helical" evidence="1">
    <location>
        <begin position="64"/>
        <end position="89"/>
    </location>
</feature>
<dbReference type="PROSITE" id="PS50887">
    <property type="entry name" value="GGDEF"/>
    <property type="match status" value="1"/>
</dbReference>
<dbReference type="PANTHER" id="PTHR33121">
    <property type="entry name" value="CYCLIC DI-GMP PHOSPHODIESTERASE PDEF"/>
    <property type="match status" value="1"/>
</dbReference>
<feature type="transmembrane region" description="Helical" evidence="1">
    <location>
        <begin position="226"/>
        <end position="245"/>
    </location>
</feature>